<dbReference type="GO" id="GO:0008233">
    <property type="term" value="F:peptidase activity"/>
    <property type="evidence" value="ECO:0007669"/>
    <property type="project" value="UniProtKB-KW"/>
</dbReference>
<feature type="signal peptide" evidence="3">
    <location>
        <begin position="1"/>
        <end position="22"/>
    </location>
</feature>
<dbReference type="CDD" id="cd00190">
    <property type="entry name" value="Tryp_SPc"/>
    <property type="match status" value="1"/>
</dbReference>
<dbReference type="PROSITE" id="PS50240">
    <property type="entry name" value="TRYPSIN_DOM"/>
    <property type="match status" value="1"/>
</dbReference>
<name>A0ABY5GE14_9GAMM</name>
<proteinExistence type="predicted"/>
<dbReference type="Proteomes" id="UP001057998">
    <property type="component" value="Chromosome 1"/>
</dbReference>
<dbReference type="RefSeq" id="WP_255388383.1">
    <property type="nucleotide sequence ID" value="NZ_CP101508.1"/>
</dbReference>
<evidence type="ECO:0000313" key="5">
    <source>
        <dbReference type="EMBL" id="UTV27168.1"/>
    </source>
</evidence>
<evidence type="ECO:0000256" key="3">
    <source>
        <dbReference type="SAM" id="SignalP"/>
    </source>
</evidence>
<keyword evidence="2" id="KW-0378">Hydrolase</keyword>
<dbReference type="InterPro" id="IPR001314">
    <property type="entry name" value="Peptidase_S1A"/>
</dbReference>
<protein>
    <submittedName>
        <fullName evidence="5">Serine protease</fullName>
    </submittedName>
</protein>
<dbReference type="InterPro" id="IPR009003">
    <property type="entry name" value="Peptidase_S1_PA"/>
</dbReference>
<evidence type="ECO:0000256" key="1">
    <source>
        <dbReference type="ARBA" id="ARBA00023157"/>
    </source>
</evidence>
<dbReference type="PRINTS" id="PR00722">
    <property type="entry name" value="CHYMOTRYPSIN"/>
</dbReference>
<dbReference type="SUPFAM" id="SSF50494">
    <property type="entry name" value="Trypsin-like serine proteases"/>
    <property type="match status" value="1"/>
</dbReference>
<dbReference type="PROSITE" id="PS00134">
    <property type="entry name" value="TRYPSIN_HIS"/>
    <property type="match status" value="1"/>
</dbReference>
<dbReference type="Pfam" id="PF00089">
    <property type="entry name" value="Trypsin"/>
    <property type="match status" value="1"/>
</dbReference>
<dbReference type="Gene3D" id="2.40.10.10">
    <property type="entry name" value="Trypsin-like serine proteases"/>
    <property type="match status" value="1"/>
</dbReference>
<evidence type="ECO:0000313" key="6">
    <source>
        <dbReference type="Proteomes" id="UP001057998"/>
    </source>
</evidence>
<dbReference type="InterPro" id="IPR051487">
    <property type="entry name" value="Ser/Thr_Proteases_Immune/Dev"/>
</dbReference>
<gene>
    <name evidence="5" type="ORF">NNL38_12595</name>
</gene>
<evidence type="ECO:0000259" key="4">
    <source>
        <dbReference type="PROSITE" id="PS50240"/>
    </source>
</evidence>
<organism evidence="5 6">
    <name type="scientific">Photobacterium atrarenae</name>
    <dbReference type="NCBI Taxonomy" id="865757"/>
    <lineage>
        <taxon>Bacteria</taxon>
        <taxon>Pseudomonadati</taxon>
        <taxon>Pseudomonadota</taxon>
        <taxon>Gammaproteobacteria</taxon>
        <taxon>Vibrionales</taxon>
        <taxon>Vibrionaceae</taxon>
        <taxon>Photobacterium</taxon>
    </lineage>
</organism>
<feature type="chain" id="PRO_5046289088" evidence="3">
    <location>
        <begin position="23"/>
        <end position="362"/>
    </location>
</feature>
<evidence type="ECO:0000256" key="2">
    <source>
        <dbReference type="RuleBase" id="RU363034"/>
    </source>
</evidence>
<dbReference type="InterPro" id="IPR043504">
    <property type="entry name" value="Peptidase_S1_PA_chymotrypsin"/>
</dbReference>
<dbReference type="InterPro" id="IPR033116">
    <property type="entry name" value="TRYPSIN_SER"/>
</dbReference>
<keyword evidence="1" id="KW-1015">Disulfide bond</keyword>
<keyword evidence="6" id="KW-1185">Reference proteome</keyword>
<dbReference type="InterPro" id="IPR001254">
    <property type="entry name" value="Trypsin_dom"/>
</dbReference>
<sequence>MYKLLFGLLLYWFFVCSATAVASEESARPGTVTAKIVGGVESGQQDIPWQVYLNLTFPASDGGQSTFVCGGVAVSQDLVLTAAHCLQHGSVTVTADNVRVWGGIVSLFSANSRNAVAVTELVIHPSYNSAQFTNDIALLKLAEPLPEGAIPIRMADRATQDRVDNAFANSWVANGERPPNLLVSGWGSTDPQDSNSGSSTLRYTLLSGVPDRTCDAQWGANMNSGDYPIFLCAGSVAPDLARDSCFGDSGGPLVWQDPQAAGDADFGLRLVGLVSFGNGCAVTVPGVYTEVAEYQSWIDAQAGRTLRSQSTPVFSVNLLDGDIGNAGSGIAVTTPDSGDSGGSIGLWLLAGLLLMALWRCDL</sequence>
<dbReference type="GO" id="GO:0006508">
    <property type="term" value="P:proteolysis"/>
    <property type="evidence" value="ECO:0007669"/>
    <property type="project" value="UniProtKB-KW"/>
</dbReference>
<dbReference type="InterPro" id="IPR018114">
    <property type="entry name" value="TRYPSIN_HIS"/>
</dbReference>
<keyword evidence="2" id="KW-0720">Serine protease</keyword>
<accession>A0ABY5GE14</accession>
<dbReference type="EMBL" id="CP101508">
    <property type="protein sequence ID" value="UTV27168.1"/>
    <property type="molecule type" value="Genomic_DNA"/>
</dbReference>
<keyword evidence="3" id="KW-0732">Signal</keyword>
<dbReference type="SMART" id="SM00020">
    <property type="entry name" value="Tryp_SPc"/>
    <property type="match status" value="1"/>
</dbReference>
<dbReference type="PANTHER" id="PTHR24256">
    <property type="entry name" value="TRYPTASE-RELATED"/>
    <property type="match status" value="1"/>
</dbReference>
<dbReference type="PROSITE" id="PS00135">
    <property type="entry name" value="TRYPSIN_SER"/>
    <property type="match status" value="1"/>
</dbReference>
<feature type="domain" description="Peptidase S1" evidence="4">
    <location>
        <begin position="36"/>
        <end position="303"/>
    </location>
</feature>
<keyword evidence="2 5" id="KW-0645">Protease</keyword>
<reference evidence="5" key="1">
    <citation type="submission" date="2022-07" db="EMBL/GenBank/DDBJ databases">
        <title>Genome sequencing of Photobacterium atrarenae GJH2-4.</title>
        <authorList>
            <person name="Park S.-J."/>
        </authorList>
    </citation>
    <scope>NUCLEOTIDE SEQUENCE</scope>
    <source>
        <strain evidence="5">GJH2-4</strain>
    </source>
</reference>